<dbReference type="Proteomes" id="UP000070501">
    <property type="component" value="Unassembled WGS sequence"/>
</dbReference>
<dbReference type="AlphaFoldDB" id="A0A136ILS9"/>
<reference evidence="2" key="1">
    <citation type="submission" date="2016-02" db="EMBL/GenBank/DDBJ databases">
        <title>Draft genome sequence of Microdochium bolleyi, a fungal endophyte of beachgrass.</title>
        <authorList>
            <consortium name="DOE Joint Genome Institute"/>
            <person name="David A.S."/>
            <person name="May G."/>
            <person name="Haridas S."/>
            <person name="Lim J."/>
            <person name="Wang M."/>
            <person name="Labutti K."/>
            <person name="Lipzen A."/>
            <person name="Barry K."/>
            <person name="Grigoriev I.V."/>
        </authorList>
    </citation>
    <scope>NUCLEOTIDE SEQUENCE [LARGE SCALE GENOMIC DNA]</scope>
    <source>
        <strain evidence="2">J235TASD1</strain>
    </source>
</reference>
<proteinExistence type="predicted"/>
<accession>A0A136ILS9</accession>
<dbReference type="InParanoid" id="A0A136ILS9"/>
<dbReference type="EMBL" id="KQ964272">
    <property type="protein sequence ID" value="KXJ85921.1"/>
    <property type="molecule type" value="Genomic_DNA"/>
</dbReference>
<evidence type="ECO:0000313" key="2">
    <source>
        <dbReference type="Proteomes" id="UP000070501"/>
    </source>
</evidence>
<keyword evidence="2" id="KW-1185">Reference proteome</keyword>
<gene>
    <name evidence="1" type="ORF">Micbo1qcDRAFT_37571</name>
</gene>
<organism evidence="1 2">
    <name type="scientific">Microdochium bolleyi</name>
    <dbReference type="NCBI Taxonomy" id="196109"/>
    <lineage>
        <taxon>Eukaryota</taxon>
        <taxon>Fungi</taxon>
        <taxon>Dikarya</taxon>
        <taxon>Ascomycota</taxon>
        <taxon>Pezizomycotina</taxon>
        <taxon>Sordariomycetes</taxon>
        <taxon>Xylariomycetidae</taxon>
        <taxon>Xylariales</taxon>
        <taxon>Microdochiaceae</taxon>
        <taxon>Microdochium</taxon>
    </lineage>
</organism>
<protein>
    <submittedName>
        <fullName evidence="1">Uncharacterized protein</fullName>
    </submittedName>
</protein>
<sequence length="178" mass="20415">MTMQYVRAGFGHGQKPPAEGTWFLPGLQRETGKTDGRRLWKENKHNTKSPPWRQYGVRIPRIGYKQKPKMLKIICMKYTTVAGTPTVVLPCKGQPKHALPYGLERSQSQGSALHGRGKTKAWYKTFRKETGDFSHCFRLVTVLKCLFQLVLVHLPPWNDILDRPVVHIHVLRSAGRRC</sequence>
<evidence type="ECO:0000313" key="1">
    <source>
        <dbReference type="EMBL" id="KXJ85921.1"/>
    </source>
</evidence>
<name>A0A136ILS9_9PEZI</name>